<dbReference type="PANTHER" id="PTHR22880">
    <property type="entry name" value="FALZ-RELATED BROMODOMAIN-CONTAINING PROTEINS"/>
    <property type="match status" value="1"/>
</dbReference>
<dbReference type="AlphaFoldDB" id="A0A9P6TGT7"/>
<evidence type="ECO:0000256" key="2">
    <source>
        <dbReference type="PROSITE-ProRule" id="PRU00035"/>
    </source>
</evidence>
<reference evidence="5" key="1">
    <citation type="submission" date="2013-11" db="EMBL/GenBank/DDBJ databases">
        <title>Genome sequence of the fusiform rust pathogen reveals effectors for host alternation and coevolution with pine.</title>
        <authorList>
            <consortium name="DOE Joint Genome Institute"/>
            <person name="Smith K."/>
            <person name="Pendleton A."/>
            <person name="Kubisiak T."/>
            <person name="Anderson C."/>
            <person name="Salamov A."/>
            <person name="Aerts A."/>
            <person name="Riley R."/>
            <person name="Clum A."/>
            <person name="Lindquist E."/>
            <person name="Ence D."/>
            <person name="Campbell M."/>
            <person name="Kronenberg Z."/>
            <person name="Feau N."/>
            <person name="Dhillon B."/>
            <person name="Hamelin R."/>
            <person name="Burleigh J."/>
            <person name="Smith J."/>
            <person name="Yandell M."/>
            <person name="Nelson C."/>
            <person name="Grigoriev I."/>
            <person name="Davis J."/>
        </authorList>
    </citation>
    <scope>NUCLEOTIDE SEQUENCE</scope>
    <source>
        <strain evidence="5">G11</strain>
    </source>
</reference>
<evidence type="ECO:0000256" key="3">
    <source>
        <dbReference type="SAM" id="MobiDB-lite"/>
    </source>
</evidence>
<gene>
    <name evidence="5" type="ORF">CROQUDRAFT_25214</name>
</gene>
<dbReference type="Pfam" id="PF00439">
    <property type="entry name" value="Bromodomain"/>
    <property type="match status" value="2"/>
</dbReference>
<dbReference type="GO" id="GO:0000785">
    <property type="term" value="C:chromatin"/>
    <property type="evidence" value="ECO:0007669"/>
    <property type="project" value="TreeGrafter"/>
</dbReference>
<feature type="domain" description="Bromo" evidence="4">
    <location>
        <begin position="170"/>
        <end position="240"/>
    </location>
</feature>
<keyword evidence="1 2" id="KW-0103">Bromodomain</keyword>
<evidence type="ECO:0000256" key="1">
    <source>
        <dbReference type="ARBA" id="ARBA00023117"/>
    </source>
</evidence>
<name>A0A9P6TGT7_9BASI</name>
<sequence>SAGSNFTREQHRYASSVLKNLKKNRYSAPFMFPVDVVKLQIPDYPTIIKNPMDLNTVETRLGKSSQPSYYKSAEQFMADVQLIFTNCYTYNGPPDVAPISRMALDLSLQFDSQIKNLPMAHPSPHLSSRSPSLAKPKGKSTTALAPVMIPNTKEELKFCKDLLREVNKKTHEKFVWPFYEPVGQLGIPEYFKVVKKPMDLSTIKSKLDKHEYKTGTAFGADFRLMLTNCFQFNPIGTPVYNLGKQLEALFEQKWHERPP</sequence>
<evidence type="ECO:0000313" key="5">
    <source>
        <dbReference type="EMBL" id="KAG0151359.1"/>
    </source>
</evidence>
<dbReference type="GO" id="GO:0006338">
    <property type="term" value="P:chromatin remodeling"/>
    <property type="evidence" value="ECO:0007669"/>
    <property type="project" value="TreeGrafter"/>
</dbReference>
<dbReference type="InterPro" id="IPR001487">
    <property type="entry name" value="Bromodomain"/>
</dbReference>
<keyword evidence="6" id="KW-1185">Reference proteome</keyword>
<dbReference type="Proteomes" id="UP000886653">
    <property type="component" value="Unassembled WGS sequence"/>
</dbReference>
<organism evidence="5 6">
    <name type="scientific">Cronartium quercuum f. sp. fusiforme G11</name>
    <dbReference type="NCBI Taxonomy" id="708437"/>
    <lineage>
        <taxon>Eukaryota</taxon>
        <taxon>Fungi</taxon>
        <taxon>Dikarya</taxon>
        <taxon>Basidiomycota</taxon>
        <taxon>Pucciniomycotina</taxon>
        <taxon>Pucciniomycetes</taxon>
        <taxon>Pucciniales</taxon>
        <taxon>Coleosporiaceae</taxon>
        <taxon>Cronartium</taxon>
    </lineage>
</organism>
<evidence type="ECO:0000313" key="6">
    <source>
        <dbReference type="Proteomes" id="UP000886653"/>
    </source>
</evidence>
<evidence type="ECO:0000259" key="4">
    <source>
        <dbReference type="PROSITE" id="PS50014"/>
    </source>
</evidence>
<dbReference type="InterPro" id="IPR050935">
    <property type="entry name" value="Bromo_chromatin_reader"/>
</dbReference>
<proteinExistence type="predicted"/>
<dbReference type="GO" id="GO:0005634">
    <property type="term" value="C:nucleus"/>
    <property type="evidence" value="ECO:0007669"/>
    <property type="project" value="TreeGrafter"/>
</dbReference>
<dbReference type="InterPro" id="IPR036427">
    <property type="entry name" value="Bromodomain-like_sf"/>
</dbReference>
<feature type="domain" description="Bromo" evidence="4">
    <location>
        <begin position="22"/>
        <end position="98"/>
    </location>
</feature>
<dbReference type="PRINTS" id="PR00503">
    <property type="entry name" value="BROMODOMAIN"/>
</dbReference>
<dbReference type="EMBL" id="MU167213">
    <property type="protein sequence ID" value="KAG0151359.1"/>
    <property type="molecule type" value="Genomic_DNA"/>
</dbReference>
<dbReference type="PANTHER" id="PTHR22880:SF225">
    <property type="entry name" value="BROMODOMAIN-CONTAINING PROTEIN BET-1-RELATED"/>
    <property type="match status" value="1"/>
</dbReference>
<dbReference type="GO" id="GO:0006355">
    <property type="term" value="P:regulation of DNA-templated transcription"/>
    <property type="evidence" value="ECO:0007669"/>
    <property type="project" value="TreeGrafter"/>
</dbReference>
<dbReference type="SUPFAM" id="SSF47370">
    <property type="entry name" value="Bromodomain"/>
    <property type="match status" value="2"/>
</dbReference>
<dbReference type="PROSITE" id="PS50014">
    <property type="entry name" value="BROMODOMAIN_2"/>
    <property type="match status" value="2"/>
</dbReference>
<dbReference type="OrthoDB" id="2506810at2759"/>
<comment type="caution">
    <text evidence="5">The sequence shown here is derived from an EMBL/GenBank/DDBJ whole genome shotgun (WGS) entry which is preliminary data.</text>
</comment>
<accession>A0A9P6TGT7</accession>
<feature type="region of interest" description="Disordered" evidence="3">
    <location>
        <begin position="119"/>
        <end position="140"/>
    </location>
</feature>
<feature type="compositionally biased region" description="Low complexity" evidence="3">
    <location>
        <begin position="122"/>
        <end position="133"/>
    </location>
</feature>
<dbReference type="SMART" id="SM00297">
    <property type="entry name" value="BROMO"/>
    <property type="match status" value="2"/>
</dbReference>
<feature type="non-terminal residue" evidence="5">
    <location>
        <position position="1"/>
    </location>
</feature>
<dbReference type="Gene3D" id="1.20.920.10">
    <property type="entry name" value="Bromodomain-like"/>
    <property type="match status" value="2"/>
</dbReference>
<protein>
    <recommendedName>
        <fullName evidence="4">Bromo domain-containing protein</fullName>
    </recommendedName>
</protein>
<feature type="non-terminal residue" evidence="5">
    <location>
        <position position="259"/>
    </location>
</feature>